<dbReference type="Proteomes" id="UP000434172">
    <property type="component" value="Unassembled WGS sequence"/>
</dbReference>
<dbReference type="OrthoDB" id="4840573at2759"/>
<name>A0A8H3ZHC3_9PEZI</name>
<feature type="region of interest" description="Disordered" evidence="1">
    <location>
        <begin position="79"/>
        <end position="102"/>
    </location>
</feature>
<dbReference type="EMBL" id="WOWK01000098">
    <property type="protein sequence ID" value="KAF0319223.1"/>
    <property type="molecule type" value="Genomic_DNA"/>
</dbReference>
<sequence>MLDTEKAIADDLIGILWRVNRLGDAVGSVQKFEIARKELFASMFDGWDTNGKTKPPNRTRDRAFEDTVVLISHLAQDAPLAASRKRTSDGSPAPLSSPPKSNAKRLAGAPVYIKVVVDFPIHQITFPMVDGNGAVFPANIVMRPVNDDIDLPTLRSNCTLQWDDAELERVGRANIAWAVY</sequence>
<gene>
    <name evidence="2" type="ORF">GQ607_013472</name>
</gene>
<reference evidence="2 3" key="1">
    <citation type="submission" date="2019-12" db="EMBL/GenBank/DDBJ databases">
        <title>A genome sequence resource for the geographically widespread anthracnose pathogen Colletotrichum asianum.</title>
        <authorList>
            <person name="Meng Y."/>
        </authorList>
    </citation>
    <scope>NUCLEOTIDE SEQUENCE [LARGE SCALE GENOMIC DNA]</scope>
    <source>
        <strain evidence="2 3">ICMP 18580</strain>
    </source>
</reference>
<dbReference type="AlphaFoldDB" id="A0A8H3ZHC3"/>
<evidence type="ECO:0000313" key="2">
    <source>
        <dbReference type="EMBL" id="KAF0319223.1"/>
    </source>
</evidence>
<protein>
    <submittedName>
        <fullName evidence="2">Uncharacterized protein</fullName>
    </submittedName>
</protein>
<evidence type="ECO:0000256" key="1">
    <source>
        <dbReference type="SAM" id="MobiDB-lite"/>
    </source>
</evidence>
<keyword evidence="3" id="KW-1185">Reference proteome</keyword>
<accession>A0A8H3ZHC3</accession>
<comment type="caution">
    <text evidence="2">The sequence shown here is derived from an EMBL/GenBank/DDBJ whole genome shotgun (WGS) entry which is preliminary data.</text>
</comment>
<organism evidence="2 3">
    <name type="scientific">Colletotrichum asianum</name>
    <dbReference type="NCBI Taxonomy" id="702518"/>
    <lineage>
        <taxon>Eukaryota</taxon>
        <taxon>Fungi</taxon>
        <taxon>Dikarya</taxon>
        <taxon>Ascomycota</taxon>
        <taxon>Pezizomycotina</taxon>
        <taxon>Sordariomycetes</taxon>
        <taxon>Hypocreomycetidae</taxon>
        <taxon>Glomerellales</taxon>
        <taxon>Glomerellaceae</taxon>
        <taxon>Colletotrichum</taxon>
        <taxon>Colletotrichum gloeosporioides species complex</taxon>
    </lineage>
</organism>
<evidence type="ECO:0000313" key="3">
    <source>
        <dbReference type="Proteomes" id="UP000434172"/>
    </source>
</evidence>
<proteinExistence type="predicted"/>